<keyword evidence="11" id="KW-1185">Reference proteome</keyword>
<dbReference type="InterPro" id="IPR051389">
    <property type="entry name" value="Cytochrome_c_oxidase_VIc"/>
</dbReference>
<evidence type="ECO:0000256" key="5">
    <source>
        <dbReference type="ARBA" id="ARBA00022792"/>
    </source>
</evidence>
<evidence type="ECO:0000256" key="1">
    <source>
        <dbReference type="ARBA" id="ARBA00004434"/>
    </source>
</evidence>
<comment type="subcellular location">
    <subcellularLocation>
        <location evidence="1">Mitochondrion inner membrane</location>
        <topology evidence="1">Single-pass membrane protein</topology>
    </subcellularLocation>
</comment>
<evidence type="ECO:0000256" key="4">
    <source>
        <dbReference type="ARBA" id="ARBA00022692"/>
    </source>
</evidence>
<dbReference type="AlphaFoldDB" id="A0A8K0CW93"/>
<organism evidence="10 11">
    <name type="scientific">Ignelater luminosus</name>
    <name type="common">Cucubano</name>
    <name type="synonym">Pyrophorus luminosus</name>
    <dbReference type="NCBI Taxonomy" id="2038154"/>
    <lineage>
        <taxon>Eukaryota</taxon>
        <taxon>Metazoa</taxon>
        <taxon>Ecdysozoa</taxon>
        <taxon>Arthropoda</taxon>
        <taxon>Hexapoda</taxon>
        <taxon>Insecta</taxon>
        <taxon>Pterygota</taxon>
        <taxon>Neoptera</taxon>
        <taxon>Endopterygota</taxon>
        <taxon>Coleoptera</taxon>
        <taxon>Polyphaga</taxon>
        <taxon>Elateriformia</taxon>
        <taxon>Elateroidea</taxon>
        <taxon>Elateridae</taxon>
        <taxon>Agrypninae</taxon>
        <taxon>Pyrophorini</taxon>
        <taxon>Ignelater</taxon>
    </lineage>
</organism>
<evidence type="ECO:0000256" key="6">
    <source>
        <dbReference type="ARBA" id="ARBA00022989"/>
    </source>
</evidence>
<dbReference type="CDD" id="cd22901">
    <property type="entry name" value="CcO_VIc"/>
    <property type="match status" value="1"/>
</dbReference>
<dbReference type="Gene3D" id="4.10.93.10">
    <property type="entry name" value="Mitochondrial cytochrome c oxidase subunit VIc/VIIs"/>
    <property type="match status" value="1"/>
</dbReference>
<gene>
    <name evidence="10" type="ORF">ILUMI_13706</name>
</gene>
<evidence type="ECO:0000256" key="8">
    <source>
        <dbReference type="ARBA" id="ARBA00023136"/>
    </source>
</evidence>
<dbReference type="InterPro" id="IPR037169">
    <property type="entry name" value="Cytochrome_c_oxidase_VIc_sf"/>
</dbReference>
<feature type="transmembrane region" description="Helical" evidence="9">
    <location>
        <begin position="20"/>
        <end position="38"/>
    </location>
</feature>
<evidence type="ECO:0000256" key="9">
    <source>
        <dbReference type="SAM" id="Phobius"/>
    </source>
</evidence>
<dbReference type="InterPro" id="IPR034884">
    <property type="entry name" value="Cytochrome_c_oxidase_VIc/VIIs"/>
</dbReference>
<evidence type="ECO:0000256" key="3">
    <source>
        <dbReference type="ARBA" id="ARBA00007204"/>
    </source>
</evidence>
<dbReference type="GO" id="GO:0005743">
    <property type="term" value="C:mitochondrial inner membrane"/>
    <property type="evidence" value="ECO:0007669"/>
    <property type="project" value="UniProtKB-SubCell"/>
</dbReference>
<dbReference type="EMBL" id="VTPC01008715">
    <property type="protein sequence ID" value="KAF2892487.1"/>
    <property type="molecule type" value="Genomic_DNA"/>
</dbReference>
<protein>
    <recommendedName>
        <fullName evidence="12">Cytochrome c oxidase subunit 6C</fullName>
    </recommendedName>
</protein>
<dbReference type="PANTHER" id="PTHR48416">
    <property type="entry name" value="CYTOCHROME C OXIDASE SUBUNIT 6C"/>
    <property type="match status" value="1"/>
</dbReference>
<proteinExistence type="inferred from homology"/>
<accession>A0A8K0CW93</accession>
<comment type="similarity">
    <text evidence="3">Belongs to the cytochrome c oxidase subunit 6c family.</text>
</comment>
<name>A0A8K0CW93_IGNLU</name>
<evidence type="ECO:0000256" key="2">
    <source>
        <dbReference type="ARBA" id="ARBA00004673"/>
    </source>
</evidence>
<comment type="pathway">
    <text evidence="2">Energy metabolism; oxidative phosphorylation.</text>
</comment>
<evidence type="ECO:0008006" key="12">
    <source>
        <dbReference type="Google" id="ProtNLM"/>
    </source>
</evidence>
<sequence length="76" mass="8608">MSAVAKPELRRLLYNQIKTNLIVSIGLGIVGGIVYKIFICDARKAKYSEFYRNYDIDKEFERIKSTGVFDSCPPGS</sequence>
<comment type="caution">
    <text evidence="10">The sequence shown here is derived from an EMBL/GenBank/DDBJ whole genome shotgun (WGS) entry which is preliminary data.</text>
</comment>
<dbReference type="PANTHER" id="PTHR48416:SF1">
    <property type="entry name" value="CYTOCHROME C OXIDASE SUBUNIT 6C"/>
    <property type="match status" value="1"/>
</dbReference>
<keyword evidence="4 9" id="KW-0812">Transmembrane</keyword>
<reference evidence="10" key="1">
    <citation type="submission" date="2019-08" db="EMBL/GenBank/DDBJ databases">
        <title>The genome of the North American firefly Photinus pyralis.</title>
        <authorList>
            <consortium name="Photinus pyralis genome working group"/>
            <person name="Fallon T.R."/>
            <person name="Sander Lower S.E."/>
            <person name="Weng J.-K."/>
        </authorList>
    </citation>
    <scope>NUCLEOTIDE SEQUENCE</scope>
    <source>
        <strain evidence="10">TRF0915ILg1</strain>
        <tissue evidence="10">Whole body</tissue>
    </source>
</reference>
<dbReference type="Proteomes" id="UP000801492">
    <property type="component" value="Unassembled WGS sequence"/>
</dbReference>
<evidence type="ECO:0000313" key="11">
    <source>
        <dbReference type="Proteomes" id="UP000801492"/>
    </source>
</evidence>
<keyword evidence="7" id="KW-0496">Mitochondrion</keyword>
<dbReference type="SUPFAM" id="SSF81415">
    <property type="entry name" value="Mitochondrial cytochrome c oxidase subunit VIc"/>
    <property type="match status" value="1"/>
</dbReference>
<evidence type="ECO:0000256" key="7">
    <source>
        <dbReference type="ARBA" id="ARBA00023128"/>
    </source>
</evidence>
<evidence type="ECO:0000313" key="10">
    <source>
        <dbReference type="EMBL" id="KAF2892487.1"/>
    </source>
</evidence>
<keyword evidence="8 9" id="KW-0472">Membrane</keyword>
<dbReference type="OrthoDB" id="10051322at2759"/>
<keyword evidence="5" id="KW-0999">Mitochondrion inner membrane</keyword>
<keyword evidence="6 9" id="KW-1133">Transmembrane helix</keyword>
<dbReference type="Pfam" id="PF02937">
    <property type="entry name" value="COX6C"/>
    <property type="match status" value="1"/>
</dbReference>